<dbReference type="PANTHER" id="PTHR10574">
    <property type="entry name" value="NETRIN/LAMININ-RELATED"/>
    <property type="match status" value="1"/>
</dbReference>
<evidence type="ECO:0000313" key="8">
    <source>
        <dbReference type="Proteomes" id="UP001488838"/>
    </source>
</evidence>
<evidence type="ECO:0000256" key="5">
    <source>
        <dbReference type="ARBA" id="ARBA00023292"/>
    </source>
</evidence>
<dbReference type="GO" id="GO:0009887">
    <property type="term" value="P:animal organ morphogenesis"/>
    <property type="evidence" value="ECO:0007669"/>
    <property type="project" value="TreeGrafter"/>
</dbReference>
<dbReference type="GO" id="GO:0005604">
    <property type="term" value="C:basement membrane"/>
    <property type="evidence" value="ECO:0007669"/>
    <property type="project" value="TreeGrafter"/>
</dbReference>
<protein>
    <recommendedName>
        <fullName evidence="6">Laminin EGF-like domain-containing protein</fullName>
    </recommendedName>
</protein>
<evidence type="ECO:0000256" key="4">
    <source>
        <dbReference type="ARBA" id="ARBA00023180"/>
    </source>
</evidence>
<evidence type="ECO:0000256" key="3">
    <source>
        <dbReference type="ARBA" id="ARBA00023157"/>
    </source>
</evidence>
<keyword evidence="3" id="KW-1015">Disulfide bond</keyword>
<dbReference type="Gene3D" id="2.10.25.10">
    <property type="entry name" value="Laminin"/>
    <property type="match status" value="1"/>
</dbReference>
<dbReference type="InterPro" id="IPR056863">
    <property type="entry name" value="LMN_ATRN_NET-like_EGF"/>
</dbReference>
<dbReference type="GO" id="GO:0009888">
    <property type="term" value="P:tissue development"/>
    <property type="evidence" value="ECO:0007669"/>
    <property type="project" value="TreeGrafter"/>
</dbReference>
<evidence type="ECO:0000256" key="1">
    <source>
        <dbReference type="ARBA" id="ARBA00022729"/>
    </source>
</evidence>
<dbReference type="Proteomes" id="UP001488838">
    <property type="component" value="Unassembled WGS sequence"/>
</dbReference>
<dbReference type="PROSITE" id="PS01248">
    <property type="entry name" value="EGF_LAM_1"/>
    <property type="match status" value="1"/>
</dbReference>
<dbReference type="Pfam" id="PF24973">
    <property type="entry name" value="EGF_LMN_ATRN"/>
    <property type="match status" value="1"/>
</dbReference>
<evidence type="ECO:0000313" key="7">
    <source>
        <dbReference type="EMBL" id="KAK7825243.1"/>
    </source>
</evidence>
<dbReference type="AlphaFoldDB" id="A0AAW0JEA6"/>
<comment type="caution">
    <text evidence="7">The sequence shown here is derived from an EMBL/GenBank/DDBJ whole genome shotgun (WGS) entry which is preliminary data.</text>
</comment>
<keyword evidence="5" id="KW-0424">Laminin EGF-like domain</keyword>
<proteinExistence type="predicted"/>
<dbReference type="EMBL" id="JBBHLL010000041">
    <property type="protein sequence ID" value="KAK7825243.1"/>
    <property type="molecule type" value="Genomic_DNA"/>
</dbReference>
<name>A0AAW0JEA6_MYOGA</name>
<dbReference type="GO" id="GO:0007411">
    <property type="term" value="P:axon guidance"/>
    <property type="evidence" value="ECO:0007669"/>
    <property type="project" value="TreeGrafter"/>
</dbReference>
<gene>
    <name evidence="7" type="ORF">U0070_009732</name>
</gene>
<dbReference type="SMART" id="SM00180">
    <property type="entry name" value="EGF_Lam"/>
    <property type="match status" value="1"/>
</dbReference>
<dbReference type="FunFam" id="2.10.25.10:FF:000533">
    <property type="entry name" value="Laminin subunit gamma 2"/>
    <property type="match status" value="1"/>
</dbReference>
<keyword evidence="4" id="KW-0325">Glycoprotein</keyword>
<keyword evidence="8" id="KW-1185">Reference proteome</keyword>
<accession>A0AAW0JEA6</accession>
<dbReference type="CDD" id="cd00055">
    <property type="entry name" value="EGF_Lam"/>
    <property type="match status" value="1"/>
</dbReference>
<evidence type="ECO:0000259" key="6">
    <source>
        <dbReference type="PROSITE" id="PS01248"/>
    </source>
</evidence>
<dbReference type="SUPFAM" id="SSF57196">
    <property type="entry name" value="EGF/Laminin"/>
    <property type="match status" value="1"/>
</dbReference>
<reference evidence="7 8" key="1">
    <citation type="journal article" date="2023" name="bioRxiv">
        <title>Conserved and derived expression patterns and positive selection on dental genes reveal complex evolutionary context of ever-growing rodent molars.</title>
        <authorList>
            <person name="Calamari Z.T."/>
            <person name="Song A."/>
            <person name="Cohen E."/>
            <person name="Akter M."/>
            <person name="Roy R.D."/>
            <person name="Hallikas O."/>
            <person name="Christensen M.M."/>
            <person name="Li P."/>
            <person name="Marangoni P."/>
            <person name="Jernvall J."/>
            <person name="Klein O.D."/>
        </authorList>
    </citation>
    <scope>NUCLEOTIDE SEQUENCE [LARGE SCALE GENOMIC DNA]</scope>
    <source>
        <strain evidence="7">V071</strain>
    </source>
</reference>
<dbReference type="PANTHER" id="PTHR10574:SF313">
    <property type="entry name" value="LAMININ SUBUNIT GAMMA-2"/>
    <property type="match status" value="1"/>
</dbReference>
<organism evidence="7 8">
    <name type="scientific">Myodes glareolus</name>
    <name type="common">Bank vole</name>
    <name type="synonym">Clethrionomys glareolus</name>
    <dbReference type="NCBI Taxonomy" id="447135"/>
    <lineage>
        <taxon>Eukaryota</taxon>
        <taxon>Metazoa</taxon>
        <taxon>Chordata</taxon>
        <taxon>Craniata</taxon>
        <taxon>Vertebrata</taxon>
        <taxon>Euteleostomi</taxon>
        <taxon>Mammalia</taxon>
        <taxon>Eutheria</taxon>
        <taxon>Euarchontoglires</taxon>
        <taxon>Glires</taxon>
        <taxon>Rodentia</taxon>
        <taxon>Myomorpha</taxon>
        <taxon>Muroidea</taxon>
        <taxon>Cricetidae</taxon>
        <taxon>Arvicolinae</taxon>
        <taxon>Myodes</taxon>
    </lineage>
</organism>
<keyword evidence="2" id="KW-0677">Repeat</keyword>
<keyword evidence="1" id="KW-0732">Signal</keyword>
<sequence>METTVVPSTGPGTIGIEKRNSRDELCNAHRYDVVDWIGTSKSSVHTLPRSGNQIALLGERVIIGYRDISLRRKFGGSRGSRKDQWQKEQFCAKETGEEKGLMQGHRLVLIQTDPLTVCDCNGKSRQCIFDQELHRQTGNGFRCLNCDDNTAGAHCERCREGFYRQRERDRCLPCNCHSKEGGAVGRFHHPPG</sequence>
<evidence type="ECO:0000256" key="2">
    <source>
        <dbReference type="ARBA" id="ARBA00022737"/>
    </source>
</evidence>
<dbReference type="InterPro" id="IPR050440">
    <property type="entry name" value="Laminin/Netrin_ECM"/>
</dbReference>
<dbReference type="InterPro" id="IPR002049">
    <property type="entry name" value="LE_dom"/>
</dbReference>
<feature type="domain" description="Laminin EGF-like" evidence="6">
    <location>
        <begin position="143"/>
        <end position="176"/>
    </location>
</feature>